<dbReference type="InterPro" id="IPR003594">
    <property type="entry name" value="HATPase_dom"/>
</dbReference>
<dbReference type="SMART" id="SM00138">
    <property type="entry name" value="MeTrc"/>
    <property type="match status" value="1"/>
</dbReference>
<dbReference type="Gene3D" id="3.30.450.20">
    <property type="entry name" value="PAS domain"/>
    <property type="match status" value="2"/>
</dbReference>
<dbReference type="InterPro" id="IPR035965">
    <property type="entry name" value="PAS-like_dom_sf"/>
</dbReference>
<dbReference type="SMART" id="SM00091">
    <property type="entry name" value="PAS"/>
    <property type="match status" value="2"/>
</dbReference>
<evidence type="ECO:0000259" key="6">
    <source>
        <dbReference type="PROSITE" id="PS50112"/>
    </source>
</evidence>
<dbReference type="InterPro" id="IPR036097">
    <property type="entry name" value="HisK_dim/P_sf"/>
</dbReference>
<dbReference type="SMART" id="SM00387">
    <property type="entry name" value="HATPase_c"/>
    <property type="match status" value="1"/>
</dbReference>
<feature type="domain" description="PAS" evidence="6">
    <location>
        <begin position="867"/>
        <end position="938"/>
    </location>
</feature>
<keyword evidence="10" id="KW-0547">Nucleotide-binding</keyword>
<feature type="domain" description="PAC" evidence="7">
    <location>
        <begin position="943"/>
        <end position="996"/>
    </location>
</feature>
<accession>A0ABT1T0H2</accession>
<dbReference type="InterPro" id="IPR000700">
    <property type="entry name" value="PAS-assoc_C"/>
</dbReference>
<dbReference type="PROSITE" id="PS50109">
    <property type="entry name" value="HIS_KIN"/>
    <property type="match status" value="1"/>
</dbReference>
<dbReference type="CDD" id="cd00130">
    <property type="entry name" value="PAS"/>
    <property type="match status" value="1"/>
</dbReference>
<keyword evidence="3" id="KW-0145">Chemotaxis</keyword>
<feature type="active site" evidence="3">
    <location>
        <position position="25"/>
    </location>
</feature>
<feature type="active site" evidence="3">
    <location>
        <position position="144"/>
    </location>
</feature>
<evidence type="ECO:0000259" key="5">
    <source>
        <dbReference type="PROSITE" id="PS50109"/>
    </source>
</evidence>
<dbReference type="SUPFAM" id="SSF52738">
    <property type="entry name" value="Methylesterase CheB, C-terminal domain"/>
    <property type="match status" value="1"/>
</dbReference>
<dbReference type="Pfam" id="PF02518">
    <property type="entry name" value="HATPase_c"/>
    <property type="match status" value="1"/>
</dbReference>
<dbReference type="InterPro" id="IPR029063">
    <property type="entry name" value="SAM-dependent_MTases_sf"/>
</dbReference>
<reference evidence="10 11" key="1">
    <citation type="submission" date="2022-07" db="EMBL/GenBank/DDBJ databases">
        <title>Mucilaginibacter sp. JC4.</title>
        <authorList>
            <person name="Le V."/>
            <person name="Ko S.-R."/>
            <person name="Ahn C.-Y."/>
            <person name="Oh H.-M."/>
        </authorList>
    </citation>
    <scope>NUCLEOTIDE SEQUENCE [LARGE SCALE GENOMIC DNA]</scope>
    <source>
        <strain evidence="10 11">JC4</strain>
    </source>
</reference>
<dbReference type="PANTHER" id="PTHR24422:SF27">
    <property type="entry name" value="PROTEIN-GLUTAMATE O-METHYLTRANSFERASE"/>
    <property type="match status" value="1"/>
</dbReference>
<dbReference type="GO" id="GO:0005524">
    <property type="term" value="F:ATP binding"/>
    <property type="evidence" value="ECO:0007669"/>
    <property type="project" value="UniProtKB-KW"/>
</dbReference>
<dbReference type="InterPro" id="IPR005467">
    <property type="entry name" value="His_kinase_dom"/>
</dbReference>
<name>A0ABT1T0H2_9SPHI</name>
<comment type="catalytic activity">
    <reaction evidence="1">
        <text>ATP + protein L-histidine = ADP + protein N-phospho-L-histidine.</text>
        <dbReference type="EC" id="2.7.13.3"/>
    </reaction>
</comment>
<evidence type="ECO:0000313" key="10">
    <source>
        <dbReference type="EMBL" id="MCQ6957488.1"/>
    </source>
</evidence>
<dbReference type="InterPro" id="IPR022642">
    <property type="entry name" value="CheR_C"/>
</dbReference>
<dbReference type="InterPro" id="IPR050903">
    <property type="entry name" value="Bact_Chemotaxis_MeTrfase"/>
</dbReference>
<dbReference type="InterPro" id="IPR022641">
    <property type="entry name" value="CheR_N"/>
</dbReference>
<comment type="caution">
    <text evidence="10">The sequence shown here is derived from an EMBL/GenBank/DDBJ whole genome shotgun (WGS) entry which is preliminary data.</text>
</comment>
<evidence type="ECO:0000256" key="1">
    <source>
        <dbReference type="ARBA" id="ARBA00000085"/>
    </source>
</evidence>
<feature type="domain" description="Histidine kinase" evidence="5">
    <location>
        <begin position="1007"/>
        <end position="1220"/>
    </location>
</feature>
<proteinExistence type="predicted"/>
<evidence type="ECO:0000259" key="8">
    <source>
        <dbReference type="PROSITE" id="PS50122"/>
    </source>
</evidence>
<dbReference type="Pfam" id="PF00512">
    <property type="entry name" value="HisKA"/>
    <property type="match status" value="1"/>
</dbReference>
<dbReference type="SMART" id="SM00388">
    <property type="entry name" value="HisKA"/>
    <property type="match status" value="1"/>
</dbReference>
<keyword evidence="10" id="KW-0067">ATP-binding</keyword>
<dbReference type="PROSITE" id="PS50122">
    <property type="entry name" value="CHEB"/>
    <property type="match status" value="1"/>
</dbReference>
<dbReference type="CDD" id="cd00075">
    <property type="entry name" value="HATPase"/>
    <property type="match status" value="1"/>
</dbReference>
<evidence type="ECO:0000256" key="3">
    <source>
        <dbReference type="PROSITE-ProRule" id="PRU00050"/>
    </source>
</evidence>
<evidence type="ECO:0000259" key="9">
    <source>
        <dbReference type="PROSITE" id="PS50123"/>
    </source>
</evidence>
<protein>
    <recommendedName>
        <fullName evidence="2">histidine kinase</fullName>
        <ecNumber evidence="2">2.7.13.3</ecNumber>
    </recommendedName>
</protein>
<dbReference type="Proteomes" id="UP001204376">
    <property type="component" value="Unassembled WGS sequence"/>
</dbReference>
<dbReference type="PROSITE" id="PS50123">
    <property type="entry name" value="CHER"/>
    <property type="match status" value="1"/>
</dbReference>
<dbReference type="CDD" id="cd00082">
    <property type="entry name" value="HisKA"/>
    <property type="match status" value="1"/>
</dbReference>
<dbReference type="InterPro" id="IPR000780">
    <property type="entry name" value="CheR_MeTrfase"/>
</dbReference>
<dbReference type="InterPro" id="IPR035909">
    <property type="entry name" value="CheB_C"/>
</dbReference>
<dbReference type="Pfam" id="PF08447">
    <property type="entry name" value="PAS_3"/>
    <property type="match status" value="1"/>
</dbReference>
<dbReference type="Pfam" id="PF01339">
    <property type="entry name" value="CheB_methylest"/>
    <property type="match status" value="1"/>
</dbReference>
<dbReference type="SUPFAM" id="SSF53335">
    <property type="entry name" value="S-adenosyl-L-methionine-dependent methyltransferases"/>
    <property type="match status" value="1"/>
</dbReference>
<dbReference type="PROSITE" id="PS50112">
    <property type="entry name" value="PAS"/>
    <property type="match status" value="1"/>
</dbReference>
<dbReference type="InterPro" id="IPR000673">
    <property type="entry name" value="Sig_transdc_resp-reg_Me-estase"/>
</dbReference>
<dbReference type="RefSeq" id="WP_256537693.1">
    <property type="nucleotide sequence ID" value="NZ_JANHOH010000001.1"/>
</dbReference>
<dbReference type="Pfam" id="PF01739">
    <property type="entry name" value="CheR"/>
    <property type="match status" value="1"/>
</dbReference>
<dbReference type="Gene3D" id="1.10.287.130">
    <property type="match status" value="1"/>
</dbReference>
<evidence type="ECO:0000256" key="4">
    <source>
        <dbReference type="SAM" id="Coils"/>
    </source>
</evidence>
<dbReference type="CDD" id="cd16434">
    <property type="entry name" value="CheB-CheR_fusion"/>
    <property type="match status" value="1"/>
</dbReference>
<dbReference type="EMBL" id="JANHOH010000001">
    <property type="protein sequence ID" value="MCQ6957488.1"/>
    <property type="molecule type" value="Genomic_DNA"/>
</dbReference>
<dbReference type="PROSITE" id="PS50113">
    <property type="entry name" value="PAC"/>
    <property type="match status" value="1"/>
</dbReference>
<dbReference type="PRINTS" id="PR00996">
    <property type="entry name" value="CHERMTFRASE"/>
</dbReference>
<keyword evidence="3" id="KW-0378">Hydrolase</keyword>
<keyword evidence="4" id="KW-0175">Coiled coil</keyword>
<evidence type="ECO:0000259" key="7">
    <source>
        <dbReference type="PROSITE" id="PS50113"/>
    </source>
</evidence>
<dbReference type="Gene3D" id="3.40.50.150">
    <property type="entry name" value="Vaccinia Virus protein VP39"/>
    <property type="match status" value="1"/>
</dbReference>
<gene>
    <name evidence="10" type="ORF">NPE20_05955</name>
</gene>
<dbReference type="InterPro" id="IPR036890">
    <property type="entry name" value="HATPase_C_sf"/>
</dbReference>
<dbReference type="SUPFAM" id="SSF47384">
    <property type="entry name" value="Homodimeric domain of signal transducing histidine kinase"/>
    <property type="match status" value="1"/>
</dbReference>
<feature type="domain" description="CheB-type methylesterase" evidence="8">
    <location>
        <begin position="11"/>
        <end position="197"/>
    </location>
</feature>
<dbReference type="InterPro" id="IPR000014">
    <property type="entry name" value="PAS"/>
</dbReference>
<feature type="coiled-coil region" evidence="4">
    <location>
        <begin position="653"/>
        <end position="733"/>
    </location>
</feature>
<dbReference type="InterPro" id="IPR003661">
    <property type="entry name" value="HisK_dim/P_dom"/>
</dbReference>
<dbReference type="Pfam" id="PF03705">
    <property type="entry name" value="CheR_N"/>
    <property type="match status" value="1"/>
</dbReference>
<dbReference type="SUPFAM" id="SSF47757">
    <property type="entry name" value="Chemotaxis receptor methyltransferase CheR, N-terminal domain"/>
    <property type="match status" value="1"/>
</dbReference>
<feature type="domain" description="CheR-type methyltransferase" evidence="9">
    <location>
        <begin position="211"/>
        <end position="484"/>
    </location>
</feature>
<keyword evidence="11" id="KW-1185">Reference proteome</keyword>
<dbReference type="InterPro" id="IPR013655">
    <property type="entry name" value="PAS_fold_3"/>
</dbReference>
<evidence type="ECO:0000256" key="2">
    <source>
        <dbReference type="ARBA" id="ARBA00012438"/>
    </source>
</evidence>
<dbReference type="Gene3D" id="3.40.50.180">
    <property type="entry name" value="Methylesterase CheB, C-terminal domain"/>
    <property type="match status" value="1"/>
</dbReference>
<dbReference type="SUPFAM" id="SSF55874">
    <property type="entry name" value="ATPase domain of HSP90 chaperone/DNA topoisomerase II/histidine kinase"/>
    <property type="match status" value="1"/>
</dbReference>
<evidence type="ECO:0000313" key="11">
    <source>
        <dbReference type="Proteomes" id="UP001204376"/>
    </source>
</evidence>
<dbReference type="PANTHER" id="PTHR24422">
    <property type="entry name" value="CHEMOTAXIS PROTEIN METHYLTRANSFERASE"/>
    <property type="match status" value="1"/>
</dbReference>
<feature type="active site" evidence="3">
    <location>
        <position position="52"/>
    </location>
</feature>
<dbReference type="Gene3D" id="3.30.565.10">
    <property type="entry name" value="Histidine kinase-like ATPase, C-terminal domain"/>
    <property type="match status" value="1"/>
</dbReference>
<organism evidence="10 11">
    <name type="scientific">Mucilaginibacter aquariorum</name>
    <dbReference type="NCBI Taxonomy" id="2967225"/>
    <lineage>
        <taxon>Bacteria</taxon>
        <taxon>Pseudomonadati</taxon>
        <taxon>Bacteroidota</taxon>
        <taxon>Sphingobacteriia</taxon>
        <taxon>Sphingobacteriales</taxon>
        <taxon>Sphingobacteriaceae</taxon>
        <taxon>Mucilaginibacter</taxon>
    </lineage>
</organism>
<dbReference type="EC" id="2.7.13.3" evidence="2"/>
<sequence length="1220" mass="137171">MTKIKGTSDEPISSNQFPVVGIGASAGGLNAVKQFLHAVPAKSGIAYVFVQHLSPTHESLLPGILKKLANIPVHQITDNIHLEPDNLYIIPNNKIVTATDGVLKLAPLDEKHHRVKIIDLFFSSLAAVHQGYAIGVVLSGLLDDGTLGLQAIKAYGGITFAQDKVSAAFDDMPTNAINTGTVDFVLSPEKIAEHIIAINYPFNLNNQQTELLDKTAQKDEDVFKHLLKVLLTRRGVDFTYYKKSTLKRRIIRRMALNNIDKPEHYLSYTSENKSEQDALYNDMLISVTNFFRDPESFELLCTTIFPDLLKQKADNGSLRIWVAGCATGEEAYSMAICLQELMGDKASAIKIQVFASDISETAIKKARVGVYRPTDLDGLSPLRLQQFFTKQNSNYRVNKEIRDMCVFAHHNLLKDPPFSKMDLVSCRNVLIYLEPVLQKKALTTFHYALNDQGYLMLGKSESINNNPELFAAYNHQEKLFQKKGASGRFMPVTSRGSEQSFKDIDVNTRNESGKQDVFKTADDIILAKYSPSGVLINDEFDIIQFRGKTDTWLALPSGKASLNLLKMAREGLAFELRNLLQQAKKTNTAVSKSSVLFKLGNEQAYVNMDVAPLPSTENQHYLVLFKEDLTHAIHISGTETTEQAGNHLSHLRIEQLESELMQTRADMRAVTDEQEAVYEELQSANQELLSGSEEMQTINEELETSREELQSTNEEINIVNNELTDRNEELNNARTYTEGIINTIGDPLIILDKDLRVKRATNGFYTKFKVTEKETEGRYIYDLGNLQWDIPALREMLEMILPEKKVVSDYQVTHVFPTIGRKVMCLNARQLEKINGDQLILLAIEDITDKRKVEEGLAEVEKLFKESKERLKLAVDAAGLGTWDYNSLTGELIWDHRCKEMFNLSLNDSITYNRFIDLIHTEDRKKVDKALKQALAGHEDGEYDEEFRTAETSGKKFKWLKFKGKAYFDTDGLAYRFVGTSLDITVQKMLDEATIELLKQKDDFMSIASHELKTPITSLKASLQLLDKLKDNPTSVMLSKLIAVANKSMKKVNSLVEDLLNVSKLNQGQLHLHKTHFVIDDVIEGCCHDVRAAGIFNIKTVGNKTLEVFADAGRIEQILVNFVNNAIKYAPQSKEILINIEKADKMVKVSVNDKGPGIAPDMIPHLFDRYYRVDKSGTQYSGLGLGLYICAEIIKKLDGQIGVDSEINKGSSFWFTLPLS</sequence>
<dbReference type="SUPFAM" id="SSF55785">
    <property type="entry name" value="PYP-like sensor domain (PAS domain)"/>
    <property type="match status" value="2"/>
</dbReference>